<dbReference type="EMBL" id="CAJHUB010000671">
    <property type="protein sequence ID" value="CAD7673646.1"/>
    <property type="molecule type" value="Genomic_DNA"/>
</dbReference>
<evidence type="ECO:0000256" key="1">
    <source>
        <dbReference type="SAM" id="MobiDB-lite"/>
    </source>
</evidence>
<keyword evidence="3" id="KW-1185">Reference proteome</keyword>
<protein>
    <submittedName>
        <fullName evidence="2">(raccoon dog) hypothetical protein</fullName>
    </submittedName>
</protein>
<organism evidence="2 3">
    <name type="scientific">Nyctereutes procyonoides</name>
    <name type="common">Raccoon dog</name>
    <name type="synonym">Canis procyonoides</name>
    <dbReference type="NCBI Taxonomy" id="34880"/>
    <lineage>
        <taxon>Eukaryota</taxon>
        <taxon>Metazoa</taxon>
        <taxon>Chordata</taxon>
        <taxon>Craniata</taxon>
        <taxon>Vertebrata</taxon>
        <taxon>Euteleostomi</taxon>
        <taxon>Mammalia</taxon>
        <taxon>Eutheria</taxon>
        <taxon>Laurasiatheria</taxon>
        <taxon>Carnivora</taxon>
        <taxon>Caniformia</taxon>
        <taxon>Canidae</taxon>
        <taxon>Nyctereutes</taxon>
    </lineage>
</organism>
<reference evidence="2" key="1">
    <citation type="submission" date="2020-12" db="EMBL/GenBank/DDBJ databases">
        <authorList>
            <consortium name="Molecular Ecology Group"/>
        </authorList>
    </citation>
    <scope>NUCLEOTIDE SEQUENCE</scope>
    <source>
        <strain evidence="2">TBG_1078</strain>
    </source>
</reference>
<comment type="caution">
    <text evidence="2">The sequence shown here is derived from an EMBL/GenBank/DDBJ whole genome shotgun (WGS) entry which is preliminary data.</text>
</comment>
<evidence type="ECO:0000313" key="3">
    <source>
        <dbReference type="Proteomes" id="UP000645828"/>
    </source>
</evidence>
<feature type="compositionally biased region" description="Polar residues" evidence="1">
    <location>
        <begin position="23"/>
        <end position="40"/>
    </location>
</feature>
<dbReference type="AlphaFoldDB" id="A0A811Y9E8"/>
<feature type="region of interest" description="Disordered" evidence="1">
    <location>
        <begin position="1"/>
        <end position="42"/>
    </location>
</feature>
<feature type="region of interest" description="Disordered" evidence="1">
    <location>
        <begin position="222"/>
        <end position="241"/>
    </location>
</feature>
<feature type="region of interest" description="Disordered" evidence="1">
    <location>
        <begin position="182"/>
        <end position="217"/>
    </location>
</feature>
<evidence type="ECO:0000313" key="2">
    <source>
        <dbReference type="EMBL" id="CAD7673646.1"/>
    </source>
</evidence>
<feature type="region of interest" description="Disordered" evidence="1">
    <location>
        <begin position="63"/>
        <end position="120"/>
    </location>
</feature>
<proteinExistence type="predicted"/>
<feature type="compositionally biased region" description="Low complexity" evidence="1">
    <location>
        <begin position="104"/>
        <end position="116"/>
    </location>
</feature>
<sequence>MSDSPENQGLEAPRACRTPRPRISQQAEEQAGEQTSQPLPTATWEATLLAQLSPLSLQGRGLRRGLGRAATASSQASGGPAPCPSGSAEGGPARRVTGPPPAAAPGRPLSRPGAPSRPRRPVPAPIWPLPTCPLLRPPRLVLPLFPHLLHPRHPRESSHRVWDLLLLSWPVSRPRDQVLFPAGRGSVSPRPRCRRGRRKVPGVGLPERNTTDPRTRRLNPRTFISRDRAGKPGPGAHRRGAQAWKAAVLAVSPAKGEFP</sequence>
<dbReference type="Proteomes" id="UP000645828">
    <property type="component" value="Unassembled WGS sequence"/>
</dbReference>
<feature type="compositionally biased region" description="Basic residues" evidence="1">
    <location>
        <begin position="191"/>
        <end position="200"/>
    </location>
</feature>
<accession>A0A811Y9E8</accession>
<name>A0A811Y9E8_NYCPR</name>
<gene>
    <name evidence="2" type="ORF">NYPRO_LOCUS6441</name>
</gene>